<sequence length="124" mass="14890">MKRLIIGVLIIMLSIINYGCGNEQNENKYQSQINKVMKIQQETHKEMVKKSNEVNPEFNKDKVNAYVFDDGKLIIISYKLFKDKDQMFYATYEFKNDKIYYKRDINPKTYVKEHKSDYKDIKVK</sequence>
<proteinExistence type="predicted"/>
<dbReference type="RefSeq" id="WP_000825545.1">
    <property type="nucleotide sequence ID" value="NZ_BDXL01000002.1"/>
</dbReference>
<accession>A0AB74Q0B1</accession>
<dbReference type="Pfam" id="PF14729">
    <property type="entry name" value="DUF4467"/>
    <property type="match status" value="1"/>
</dbReference>
<dbReference type="AlphaFoldDB" id="A0AB74Q0B1"/>
<reference evidence="2" key="1">
    <citation type="submission" date="2018-12" db="EMBL/GenBank/DDBJ databases">
        <authorList>
            <consortium name="Pathogen Informatics"/>
        </authorList>
    </citation>
    <scope>NUCLEOTIDE SEQUENCE</scope>
    <source>
        <strain evidence="2">NCTC8317</strain>
    </source>
</reference>
<dbReference type="Proteomes" id="UP000280323">
    <property type="component" value="Chromosome"/>
</dbReference>
<dbReference type="InterPro" id="IPR028075">
    <property type="entry name" value="DUF4467"/>
</dbReference>
<dbReference type="EMBL" id="LR133917">
    <property type="protein sequence ID" value="VDY47242.1"/>
    <property type="molecule type" value="Genomic_DNA"/>
</dbReference>
<evidence type="ECO:0000313" key="2">
    <source>
        <dbReference type="EMBL" id="VDY47242.1"/>
    </source>
</evidence>
<dbReference type="Gene3D" id="3.10.450.560">
    <property type="match status" value="1"/>
</dbReference>
<name>A0AB74Q0B1_STAAU</name>
<feature type="domain" description="DUF4467" evidence="1">
    <location>
        <begin position="29"/>
        <end position="122"/>
    </location>
</feature>
<gene>
    <name evidence="2" type="ORF">NCTC8317_00248</name>
</gene>
<organism evidence="2">
    <name type="scientific">Staphylococcus aureus</name>
    <dbReference type="NCBI Taxonomy" id="1280"/>
    <lineage>
        <taxon>Bacteria</taxon>
        <taxon>Bacillati</taxon>
        <taxon>Bacillota</taxon>
        <taxon>Bacilli</taxon>
        <taxon>Bacillales</taxon>
        <taxon>Staphylococcaceae</taxon>
        <taxon>Staphylococcus</taxon>
    </lineage>
</organism>
<protein>
    <recommendedName>
        <fullName evidence="1">DUF4467 domain-containing protein</fullName>
    </recommendedName>
</protein>
<evidence type="ECO:0000259" key="1">
    <source>
        <dbReference type="Pfam" id="PF14729"/>
    </source>
</evidence>